<evidence type="ECO:0000256" key="1">
    <source>
        <dbReference type="ARBA" id="ARBA00004141"/>
    </source>
</evidence>
<evidence type="ECO:0000256" key="4">
    <source>
        <dbReference type="ARBA" id="ARBA00023136"/>
    </source>
</evidence>
<gene>
    <name evidence="6" type="ORF">SAMN04487906_1950</name>
</gene>
<evidence type="ECO:0000256" key="3">
    <source>
        <dbReference type="ARBA" id="ARBA00022989"/>
    </source>
</evidence>
<proteinExistence type="predicted"/>
<feature type="transmembrane region" description="Helical" evidence="5">
    <location>
        <begin position="149"/>
        <end position="169"/>
    </location>
</feature>
<dbReference type="InterPro" id="IPR007300">
    <property type="entry name" value="CidB/LrgB"/>
</dbReference>
<dbReference type="Proteomes" id="UP000183209">
    <property type="component" value="Unassembled WGS sequence"/>
</dbReference>
<keyword evidence="4 5" id="KW-0472">Membrane</keyword>
<evidence type="ECO:0000256" key="5">
    <source>
        <dbReference type="SAM" id="Phobius"/>
    </source>
</evidence>
<evidence type="ECO:0000256" key="2">
    <source>
        <dbReference type="ARBA" id="ARBA00022692"/>
    </source>
</evidence>
<evidence type="ECO:0000313" key="7">
    <source>
        <dbReference type="Proteomes" id="UP000183209"/>
    </source>
</evidence>
<keyword evidence="2 5" id="KW-0812">Transmembrane</keyword>
<feature type="transmembrane region" description="Helical" evidence="5">
    <location>
        <begin position="63"/>
        <end position="81"/>
    </location>
</feature>
<evidence type="ECO:0000313" key="6">
    <source>
        <dbReference type="EMBL" id="SFS86375.1"/>
    </source>
</evidence>
<feature type="transmembrane region" description="Helical" evidence="5">
    <location>
        <begin position="205"/>
        <end position="226"/>
    </location>
</feature>
<feature type="transmembrane region" description="Helical" evidence="5">
    <location>
        <begin position="29"/>
        <end position="51"/>
    </location>
</feature>
<dbReference type="GO" id="GO:0016020">
    <property type="term" value="C:membrane"/>
    <property type="evidence" value="ECO:0007669"/>
    <property type="project" value="UniProtKB-SubCell"/>
</dbReference>
<dbReference type="AlphaFoldDB" id="A0A1I6TB00"/>
<dbReference type="Pfam" id="PF04172">
    <property type="entry name" value="LrgB"/>
    <property type="match status" value="1"/>
</dbReference>
<dbReference type="EMBL" id="FPAG01000005">
    <property type="protein sequence ID" value="SFS86375.1"/>
    <property type="molecule type" value="Genomic_DNA"/>
</dbReference>
<comment type="subcellular location">
    <subcellularLocation>
        <location evidence="1">Membrane</location>
        <topology evidence="1">Multi-pass membrane protein</topology>
    </subcellularLocation>
</comment>
<organism evidence="6 7">
    <name type="scientific">Zhouia amylolytica</name>
    <dbReference type="NCBI Taxonomy" id="376730"/>
    <lineage>
        <taxon>Bacteria</taxon>
        <taxon>Pseudomonadati</taxon>
        <taxon>Bacteroidota</taxon>
        <taxon>Flavobacteriia</taxon>
        <taxon>Flavobacteriales</taxon>
        <taxon>Flavobacteriaceae</taxon>
        <taxon>Zhouia</taxon>
    </lineage>
</organism>
<dbReference type="PANTHER" id="PTHR30249">
    <property type="entry name" value="PUTATIVE SEROTONIN TRANSPORTER"/>
    <property type="match status" value="1"/>
</dbReference>
<dbReference type="RefSeq" id="WP_074978521.1">
    <property type="nucleotide sequence ID" value="NZ_FPAG01000005.1"/>
</dbReference>
<name>A0A1I6TB00_9FLAO</name>
<dbReference type="PANTHER" id="PTHR30249:SF0">
    <property type="entry name" value="PLASTIDAL GLYCOLATE_GLYCERATE TRANSLOCATOR 1, CHLOROPLASTIC"/>
    <property type="match status" value="1"/>
</dbReference>
<reference evidence="6 7" key="1">
    <citation type="submission" date="2016-10" db="EMBL/GenBank/DDBJ databases">
        <authorList>
            <person name="de Groot N.N."/>
        </authorList>
    </citation>
    <scope>NUCLEOTIDE SEQUENCE [LARGE SCALE GENOMIC DNA]</scope>
    <source>
        <strain evidence="6 7">CGMCC 1.6114</strain>
    </source>
</reference>
<feature type="transmembrane region" description="Helical" evidence="5">
    <location>
        <begin position="93"/>
        <end position="114"/>
    </location>
</feature>
<feature type="transmembrane region" description="Helical" evidence="5">
    <location>
        <begin position="6"/>
        <end position="22"/>
    </location>
</feature>
<accession>A0A1I6TB00</accession>
<protein>
    <submittedName>
        <fullName evidence="6">TIGR00659 family protein</fullName>
    </submittedName>
</protein>
<keyword evidence="3 5" id="KW-1133">Transmembrane helix</keyword>
<sequence>MSNYVELPIVGIFITLMGFYASRQLIKKYSFLSSGLVLWTVLFILGTLYVLDINFDAYWNGGSWVSMLLGPSVIALGVSLYEHSNKLWKQLKPFLISVVTGGIIGIVSVVLLLLQFKVQPEIIKSIAPKSITSPIAIEVAQSIKGIPEVTAGIVIFTGILGSVFGPVFLKIIGNKNNSAMGVALGTTAHGIGTAKAYELSNVSGVYGGLAMCVNGVISAVMIPYIVELMM</sequence>